<gene>
    <name evidence="1" type="ORF">AVEN_23845_1</name>
</gene>
<protein>
    <submittedName>
        <fullName evidence="1">Uncharacterized protein</fullName>
    </submittedName>
</protein>
<proteinExistence type="predicted"/>
<reference evidence="1 2" key="1">
    <citation type="journal article" date="2019" name="Sci. Rep.">
        <title>Orb-weaving spider Araneus ventricosus genome elucidates the spidroin gene catalogue.</title>
        <authorList>
            <person name="Kono N."/>
            <person name="Nakamura H."/>
            <person name="Ohtoshi R."/>
            <person name="Moran D.A.P."/>
            <person name="Shinohara A."/>
            <person name="Yoshida Y."/>
            <person name="Fujiwara M."/>
            <person name="Mori M."/>
            <person name="Tomita M."/>
            <person name="Arakawa K."/>
        </authorList>
    </citation>
    <scope>NUCLEOTIDE SEQUENCE [LARGE SCALE GENOMIC DNA]</scope>
</reference>
<accession>A0A4Y1ZLN6</accession>
<dbReference type="EMBL" id="BGPR01075621">
    <property type="protein sequence ID" value="GBL56366.1"/>
    <property type="molecule type" value="Genomic_DNA"/>
</dbReference>
<name>A0A4Y1ZLN6_ARAVE</name>
<sequence length="123" mass="14331">MFCSSVTNFTAVRCVCRCSLKVACFTEASQSHGYLNDDLHKPKKELPQRERPLTWRGVQFSDRLFGGCSARFETWVPFKAVRLSQFSNFITTVKPRLTEFRLDETPQKSQIQKTRTILHKNNR</sequence>
<keyword evidence="2" id="KW-1185">Reference proteome</keyword>
<evidence type="ECO:0000313" key="1">
    <source>
        <dbReference type="EMBL" id="GBL56366.1"/>
    </source>
</evidence>
<dbReference type="Proteomes" id="UP000499080">
    <property type="component" value="Unassembled WGS sequence"/>
</dbReference>
<comment type="caution">
    <text evidence="1">The sequence shown here is derived from an EMBL/GenBank/DDBJ whole genome shotgun (WGS) entry which is preliminary data.</text>
</comment>
<organism evidence="1 2">
    <name type="scientific">Araneus ventricosus</name>
    <name type="common">Orbweaver spider</name>
    <name type="synonym">Epeira ventricosa</name>
    <dbReference type="NCBI Taxonomy" id="182803"/>
    <lineage>
        <taxon>Eukaryota</taxon>
        <taxon>Metazoa</taxon>
        <taxon>Ecdysozoa</taxon>
        <taxon>Arthropoda</taxon>
        <taxon>Chelicerata</taxon>
        <taxon>Arachnida</taxon>
        <taxon>Araneae</taxon>
        <taxon>Araneomorphae</taxon>
        <taxon>Entelegynae</taxon>
        <taxon>Araneoidea</taxon>
        <taxon>Araneidae</taxon>
        <taxon>Araneus</taxon>
    </lineage>
</organism>
<dbReference type="AlphaFoldDB" id="A0A4Y1ZLN6"/>
<evidence type="ECO:0000313" key="2">
    <source>
        <dbReference type="Proteomes" id="UP000499080"/>
    </source>
</evidence>